<reference evidence="1 2" key="1">
    <citation type="submission" date="2015-10" db="EMBL/GenBank/DDBJ databases">
        <title>Genome analyses suggest a sexual origin of heterokaryosis in a supposedly ancient asexual fungus.</title>
        <authorList>
            <person name="Ropars J."/>
            <person name="Sedzielewska K."/>
            <person name="Noel J."/>
            <person name="Charron P."/>
            <person name="Farinelli L."/>
            <person name="Marton T."/>
            <person name="Kruger M."/>
            <person name="Pelin A."/>
            <person name="Brachmann A."/>
            <person name="Corradi N."/>
        </authorList>
    </citation>
    <scope>NUCLEOTIDE SEQUENCE [LARGE SCALE GENOMIC DNA]</scope>
    <source>
        <strain evidence="1 2">A4</strain>
    </source>
</reference>
<dbReference type="VEuPathDB" id="FungiDB:RhiirFUN_019264"/>
<accession>A0A2I1FYU5</accession>
<dbReference type="EMBL" id="LLXI01000067">
    <property type="protein sequence ID" value="PKY39541.1"/>
    <property type="molecule type" value="Genomic_DNA"/>
</dbReference>
<protein>
    <submittedName>
        <fullName evidence="1">Uncharacterized protein</fullName>
    </submittedName>
</protein>
<evidence type="ECO:0000313" key="2">
    <source>
        <dbReference type="Proteomes" id="UP000234323"/>
    </source>
</evidence>
<keyword evidence="2" id="KW-1185">Reference proteome</keyword>
<organism evidence="1 2">
    <name type="scientific">Rhizophagus irregularis</name>
    <dbReference type="NCBI Taxonomy" id="588596"/>
    <lineage>
        <taxon>Eukaryota</taxon>
        <taxon>Fungi</taxon>
        <taxon>Fungi incertae sedis</taxon>
        <taxon>Mucoromycota</taxon>
        <taxon>Glomeromycotina</taxon>
        <taxon>Glomeromycetes</taxon>
        <taxon>Glomerales</taxon>
        <taxon>Glomeraceae</taxon>
        <taxon>Rhizophagus</taxon>
    </lineage>
</organism>
<dbReference type="VEuPathDB" id="FungiDB:FUN_017847"/>
<gene>
    <name evidence="1" type="ORF">RhiirA4_393601</name>
</gene>
<proteinExistence type="predicted"/>
<dbReference type="VEuPathDB" id="FungiDB:RhiirA1_416997"/>
<dbReference type="AlphaFoldDB" id="A0A2I1FYU5"/>
<name>A0A2I1FYU5_9GLOM</name>
<sequence length="188" mass="22552">MGDKAATLVANNSLFVEDYAAAAASALNYNYMQMKEIENFIHRLEEERYSKLEELVKVPSKIREQAECLRREASQLYKEIKRIEYNIVWKKAETKVLIWFERENDIIDTEYVNELEKSQDEEIEMKWNDIEMKRLEGEVKSKESRELMKSGARKVREAIKKEIAEIDLMTENKKQLYSFYEQQSMIWW</sequence>
<evidence type="ECO:0000313" key="1">
    <source>
        <dbReference type="EMBL" id="PKY39541.1"/>
    </source>
</evidence>
<comment type="caution">
    <text evidence="1">The sequence shown here is derived from an EMBL/GenBank/DDBJ whole genome shotgun (WGS) entry which is preliminary data.</text>
</comment>
<dbReference type="Proteomes" id="UP000234323">
    <property type="component" value="Unassembled WGS sequence"/>
</dbReference>